<gene>
    <name evidence="2" type="ORF">M409DRAFT_30576</name>
</gene>
<protein>
    <submittedName>
        <fullName evidence="2">Uncharacterized protein</fullName>
    </submittedName>
</protein>
<evidence type="ECO:0000313" key="3">
    <source>
        <dbReference type="Proteomes" id="UP000799537"/>
    </source>
</evidence>
<feature type="compositionally biased region" description="Low complexity" evidence="1">
    <location>
        <begin position="201"/>
        <end position="215"/>
    </location>
</feature>
<name>A0A6A6BVW5_ZASCE</name>
<evidence type="ECO:0000313" key="2">
    <source>
        <dbReference type="EMBL" id="KAF2158947.1"/>
    </source>
</evidence>
<dbReference type="EMBL" id="ML993645">
    <property type="protein sequence ID" value="KAF2158947.1"/>
    <property type="molecule type" value="Genomic_DNA"/>
</dbReference>
<organism evidence="2 3">
    <name type="scientific">Zasmidium cellare ATCC 36951</name>
    <dbReference type="NCBI Taxonomy" id="1080233"/>
    <lineage>
        <taxon>Eukaryota</taxon>
        <taxon>Fungi</taxon>
        <taxon>Dikarya</taxon>
        <taxon>Ascomycota</taxon>
        <taxon>Pezizomycotina</taxon>
        <taxon>Dothideomycetes</taxon>
        <taxon>Dothideomycetidae</taxon>
        <taxon>Mycosphaerellales</taxon>
        <taxon>Mycosphaerellaceae</taxon>
        <taxon>Zasmidium</taxon>
    </lineage>
</organism>
<evidence type="ECO:0000256" key="1">
    <source>
        <dbReference type="SAM" id="MobiDB-lite"/>
    </source>
</evidence>
<feature type="compositionally biased region" description="Basic and acidic residues" evidence="1">
    <location>
        <begin position="272"/>
        <end position="282"/>
    </location>
</feature>
<dbReference type="RefSeq" id="XP_033659836.1">
    <property type="nucleotide sequence ID" value="XM_033810000.1"/>
</dbReference>
<reference evidence="2" key="1">
    <citation type="journal article" date="2020" name="Stud. Mycol.">
        <title>101 Dothideomycetes genomes: a test case for predicting lifestyles and emergence of pathogens.</title>
        <authorList>
            <person name="Haridas S."/>
            <person name="Albert R."/>
            <person name="Binder M."/>
            <person name="Bloem J."/>
            <person name="Labutti K."/>
            <person name="Salamov A."/>
            <person name="Andreopoulos B."/>
            <person name="Baker S."/>
            <person name="Barry K."/>
            <person name="Bills G."/>
            <person name="Bluhm B."/>
            <person name="Cannon C."/>
            <person name="Castanera R."/>
            <person name="Culley D."/>
            <person name="Daum C."/>
            <person name="Ezra D."/>
            <person name="Gonzalez J."/>
            <person name="Henrissat B."/>
            <person name="Kuo A."/>
            <person name="Liang C."/>
            <person name="Lipzen A."/>
            <person name="Lutzoni F."/>
            <person name="Magnuson J."/>
            <person name="Mondo S."/>
            <person name="Nolan M."/>
            <person name="Ohm R."/>
            <person name="Pangilinan J."/>
            <person name="Park H.-J."/>
            <person name="Ramirez L."/>
            <person name="Alfaro M."/>
            <person name="Sun H."/>
            <person name="Tritt A."/>
            <person name="Yoshinaga Y."/>
            <person name="Zwiers L.-H."/>
            <person name="Turgeon B."/>
            <person name="Goodwin S."/>
            <person name="Spatafora J."/>
            <person name="Crous P."/>
            <person name="Grigoriev I."/>
        </authorList>
    </citation>
    <scope>NUCLEOTIDE SEQUENCE</scope>
    <source>
        <strain evidence="2">ATCC 36951</strain>
    </source>
</reference>
<proteinExistence type="predicted"/>
<dbReference type="Proteomes" id="UP000799537">
    <property type="component" value="Unassembled WGS sequence"/>
</dbReference>
<feature type="compositionally biased region" description="Basic and acidic residues" evidence="1">
    <location>
        <begin position="240"/>
        <end position="258"/>
    </location>
</feature>
<feature type="compositionally biased region" description="Acidic residues" evidence="1">
    <location>
        <begin position="222"/>
        <end position="239"/>
    </location>
</feature>
<accession>A0A6A6BVW5</accession>
<sequence>MLHPIFIKASLKQFPGSEESFWEQVSLTVEALIKDGSLYVIDAAGDKNGFTTPRMETFPVTPVRPKFDFVSTFFGKRNHFSNPHQQETWSEERGVPPERSSGPLHGNSQYVSRGTSMQNDSTVENIGHSANEQRASLTGVANDVTNILPQTSMSRDRLISSSGTLGGDRYASAGVQVSSTCASDKGDHVTNSTPTETDPRISSSPNTPTSTISVSDQSISENDLEQDLEETDTDDVERDDMEKDDRERYDREHTEHDTPPLSPGPSRNSKRPTPDADEREGYPKRIKTIGQHEISSAEVLAEFRLMKLKVESVTIVTNLLNNIGTLETIQALKDACLAARETKRCFTCDDSIESSATAIAQLEDEGKRSPLLLRYHWSNVVRWRDENEQRHQRDGCSAPTATKLATNEMMKKMHPRLQPEQQMYATKRSALGQMCSYSRQWLELQKEFSIGLLAVIPGADLVGCAPFQIAKMKKGPSQVLLRLLLNFRGEFLRALSQKLLNVYDVLLQKRPATRFKFENVEDLRDFADGTDQLLDLCTQIS</sequence>
<dbReference type="GeneID" id="54563272"/>
<feature type="region of interest" description="Disordered" evidence="1">
    <location>
        <begin position="80"/>
        <end position="122"/>
    </location>
</feature>
<keyword evidence="3" id="KW-1185">Reference proteome</keyword>
<feature type="compositionally biased region" description="Polar residues" evidence="1">
    <location>
        <begin position="106"/>
        <end position="122"/>
    </location>
</feature>
<feature type="region of interest" description="Disordered" evidence="1">
    <location>
        <begin position="180"/>
        <end position="282"/>
    </location>
</feature>
<dbReference type="AlphaFoldDB" id="A0A6A6BVW5"/>